<dbReference type="EMBL" id="GBXM01071610">
    <property type="protein sequence ID" value="JAH36967.1"/>
    <property type="molecule type" value="Transcribed_RNA"/>
</dbReference>
<accession>A0A0E9S6Y6</accession>
<feature type="transmembrane region" description="Helical" evidence="1">
    <location>
        <begin position="20"/>
        <end position="35"/>
    </location>
</feature>
<sequence>MDVTFERQSCLGFPMQGSTMLGYCSSLLYYAIMFIH</sequence>
<evidence type="ECO:0000313" key="2">
    <source>
        <dbReference type="EMBL" id="JAH36967.1"/>
    </source>
</evidence>
<organism evidence="2">
    <name type="scientific">Anguilla anguilla</name>
    <name type="common">European freshwater eel</name>
    <name type="synonym">Muraena anguilla</name>
    <dbReference type="NCBI Taxonomy" id="7936"/>
    <lineage>
        <taxon>Eukaryota</taxon>
        <taxon>Metazoa</taxon>
        <taxon>Chordata</taxon>
        <taxon>Craniata</taxon>
        <taxon>Vertebrata</taxon>
        <taxon>Euteleostomi</taxon>
        <taxon>Actinopterygii</taxon>
        <taxon>Neopterygii</taxon>
        <taxon>Teleostei</taxon>
        <taxon>Anguilliformes</taxon>
        <taxon>Anguillidae</taxon>
        <taxon>Anguilla</taxon>
    </lineage>
</organism>
<keyword evidence="1" id="KW-0472">Membrane</keyword>
<dbReference type="AlphaFoldDB" id="A0A0E9S6Y6"/>
<keyword evidence="1" id="KW-1133">Transmembrane helix</keyword>
<reference evidence="2" key="1">
    <citation type="submission" date="2014-11" db="EMBL/GenBank/DDBJ databases">
        <authorList>
            <person name="Amaro Gonzalez C."/>
        </authorList>
    </citation>
    <scope>NUCLEOTIDE SEQUENCE</scope>
</reference>
<protein>
    <submittedName>
        <fullName evidence="2">Uncharacterized protein</fullName>
    </submittedName>
</protein>
<proteinExistence type="predicted"/>
<evidence type="ECO:0000256" key="1">
    <source>
        <dbReference type="SAM" id="Phobius"/>
    </source>
</evidence>
<reference evidence="2" key="2">
    <citation type="journal article" date="2015" name="Fish Shellfish Immunol.">
        <title>Early steps in the European eel (Anguilla anguilla)-Vibrio vulnificus interaction in the gills: Role of the RtxA13 toxin.</title>
        <authorList>
            <person name="Callol A."/>
            <person name="Pajuelo D."/>
            <person name="Ebbesson L."/>
            <person name="Teles M."/>
            <person name="MacKenzie S."/>
            <person name="Amaro C."/>
        </authorList>
    </citation>
    <scope>NUCLEOTIDE SEQUENCE</scope>
</reference>
<name>A0A0E9S6Y6_ANGAN</name>
<keyword evidence="1" id="KW-0812">Transmembrane</keyword>